<evidence type="ECO:0000259" key="3">
    <source>
        <dbReference type="PROSITE" id="PS50977"/>
    </source>
</evidence>
<dbReference type="InterPro" id="IPR009057">
    <property type="entry name" value="Homeodomain-like_sf"/>
</dbReference>
<keyword evidence="5" id="KW-1185">Reference proteome</keyword>
<evidence type="ECO:0000256" key="1">
    <source>
        <dbReference type="ARBA" id="ARBA00023125"/>
    </source>
</evidence>
<keyword evidence="1 2" id="KW-0238">DNA-binding</keyword>
<dbReference type="Gene3D" id="1.10.357.10">
    <property type="entry name" value="Tetracycline Repressor, domain 2"/>
    <property type="match status" value="1"/>
</dbReference>
<dbReference type="Pfam" id="PF17920">
    <property type="entry name" value="TetR_C_16"/>
    <property type="match status" value="1"/>
</dbReference>
<organism evidence="4 5">
    <name type="scientific">Actinotalea lenta</name>
    <dbReference type="NCBI Taxonomy" id="3064654"/>
    <lineage>
        <taxon>Bacteria</taxon>
        <taxon>Bacillati</taxon>
        <taxon>Actinomycetota</taxon>
        <taxon>Actinomycetes</taxon>
        <taxon>Micrococcales</taxon>
        <taxon>Cellulomonadaceae</taxon>
        <taxon>Actinotalea</taxon>
    </lineage>
</organism>
<feature type="domain" description="HTH tetR-type" evidence="3">
    <location>
        <begin position="8"/>
        <end position="68"/>
    </location>
</feature>
<evidence type="ECO:0000313" key="4">
    <source>
        <dbReference type="EMBL" id="MDO8106990.1"/>
    </source>
</evidence>
<evidence type="ECO:0000256" key="2">
    <source>
        <dbReference type="PROSITE-ProRule" id="PRU00335"/>
    </source>
</evidence>
<dbReference type="InterPro" id="IPR041678">
    <property type="entry name" value="TetR_C_16"/>
</dbReference>
<dbReference type="InterPro" id="IPR050109">
    <property type="entry name" value="HTH-type_TetR-like_transc_reg"/>
</dbReference>
<reference evidence="4 5" key="1">
    <citation type="submission" date="2023-07" db="EMBL/GenBank/DDBJ databases">
        <title>Description of novel actinomycetes strains, isolated from tidal flat sediment.</title>
        <authorList>
            <person name="Lu C."/>
        </authorList>
    </citation>
    <scope>NUCLEOTIDE SEQUENCE [LARGE SCALE GENOMIC DNA]</scope>
    <source>
        <strain evidence="4 5">SYSU T00b441</strain>
    </source>
</reference>
<gene>
    <name evidence="4" type="ORF">Q6348_07235</name>
</gene>
<evidence type="ECO:0000313" key="5">
    <source>
        <dbReference type="Proteomes" id="UP001232536"/>
    </source>
</evidence>
<protein>
    <submittedName>
        <fullName evidence="4">TetR family transcriptional regulator</fullName>
    </submittedName>
</protein>
<dbReference type="PANTHER" id="PTHR30055:SF235">
    <property type="entry name" value="TRANSCRIPTIONAL REGULATORY PROTEIN"/>
    <property type="match status" value="1"/>
</dbReference>
<accession>A0ABT9D8V3</accession>
<dbReference type="PROSITE" id="PS50977">
    <property type="entry name" value="HTH_TETR_2"/>
    <property type="match status" value="1"/>
</dbReference>
<dbReference type="SUPFAM" id="SSF46689">
    <property type="entry name" value="Homeodomain-like"/>
    <property type="match status" value="1"/>
</dbReference>
<dbReference type="Proteomes" id="UP001232536">
    <property type="component" value="Unassembled WGS sequence"/>
</dbReference>
<dbReference type="PRINTS" id="PR00455">
    <property type="entry name" value="HTHTETR"/>
</dbReference>
<dbReference type="RefSeq" id="WP_304600627.1">
    <property type="nucleotide sequence ID" value="NZ_JAUQYP010000001.1"/>
</dbReference>
<proteinExistence type="predicted"/>
<dbReference type="InterPro" id="IPR036271">
    <property type="entry name" value="Tet_transcr_reg_TetR-rel_C_sf"/>
</dbReference>
<dbReference type="SUPFAM" id="SSF48498">
    <property type="entry name" value="Tetracyclin repressor-like, C-terminal domain"/>
    <property type="match status" value="1"/>
</dbReference>
<dbReference type="PANTHER" id="PTHR30055">
    <property type="entry name" value="HTH-TYPE TRANSCRIPTIONAL REGULATOR RUTR"/>
    <property type="match status" value="1"/>
</dbReference>
<comment type="caution">
    <text evidence="4">The sequence shown here is derived from an EMBL/GenBank/DDBJ whole genome shotgun (WGS) entry which is preliminary data.</text>
</comment>
<dbReference type="Pfam" id="PF00440">
    <property type="entry name" value="TetR_N"/>
    <property type="match status" value="1"/>
</dbReference>
<name>A0ABT9D8V3_9CELL</name>
<sequence length="199" mass="21074">MSPRRAPGESRAAILEAARTQFAEVGYQHATIRRIARVAGVDPALVIQYFGSKDDLLAASLQMPVDIAALTAGIEDHPDLGTELVRRALAIWESPPVRAALLGMLRTGMSHQRAGDVLSALLQRSVLGVVQRYATGEDATFRAALVGAQMAGLAMGRLALHVPELAEASIEQLANAVGPTVTRYLTGDLAGAHPPRPRS</sequence>
<dbReference type="Gene3D" id="1.10.10.60">
    <property type="entry name" value="Homeodomain-like"/>
    <property type="match status" value="1"/>
</dbReference>
<feature type="DNA-binding region" description="H-T-H motif" evidence="2">
    <location>
        <begin position="31"/>
        <end position="50"/>
    </location>
</feature>
<dbReference type="EMBL" id="JAUQYP010000001">
    <property type="protein sequence ID" value="MDO8106990.1"/>
    <property type="molecule type" value="Genomic_DNA"/>
</dbReference>
<dbReference type="InterPro" id="IPR001647">
    <property type="entry name" value="HTH_TetR"/>
</dbReference>